<keyword evidence="3" id="KW-1185">Reference proteome</keyword>
<dbReference type="PANTHER" id="PTHR33937">
    <property type="entry name" value="IRON-MOLYBDENUM PROTEIN-RELATED-RELATED"/>
    <property type="match status" value="1"/>
</dbReference>
<organism evidence="2 3">
    <name type="scientific">Desulfurobacterium indicum</name>
    <dbReference type="NCBI Taxonomy" id="1914305"/>
    <lineage>
        <taxon>Bacteria</taxon>
        <taxon>Pseudomonadati</taxon>
        <taxon>Aquificota</taxon>
        <taxon>Aquificia</taxon>
        <taxon>Desulfurobacteriales</taxon>
        <taxon>Desulfurobacteriaceae</taxon>
        <taxon>Desulfurobacterium</taxon>
    </lineage>
</organism>
<evidence type="ECO:0000313" key="2">
    <source>
        <dbReference type="EMBL" id="OMH40437.1"/>
    </source>
</evidence>
<dbReference type="InterPro" id="IPR003731">
    <property type="entry name" value="Di-Nase_FeMo-co_biosynth"/>
</dbReference>
<protein>
    <recommendedName>
        <fullName evidence="1">Dinitrogenase iron-molybdenum cofactor biosynthesis domain-containing protein</fullName>
    </recommendedName>
</protein>
<dbReference type="PANTHER" id="PTHR33937:SF2">
    <property type="entry name" value="DINITROGENASE IRON-MOLYBDENUM COFACTOR BIOSYNTHESIS DOMAIN-CONTAINING PROTEIN"/>
    <property type="match status" value="1"/>
</dbReference>
<proteinExistence type="predicted"/>
<name>A0A1R1MKV2_9BACT</name>
<dbReference type="InterPro" id="IPR036105">
    <property type="entry name" value="DiNase_FeMo-co_biosyn_sf"/>
</dbReference>
<dbReference type="Pfam" id="PF02579">
    <property type="entry name" value="Nitro_FeMo-Co"/>
    <property type="match status" value="1"/>
</dbReference>
<dbReference type="CDD" id="cd00851">
    <property type="entry name" value="MTH1175"/>
    <property type="match status" value="1"/>
</dbReference>
<evidence type="ECO:0000259" key="1">
    <source>
        <dbReference type="Pfam" id="PF02579"/>
    </source>
</evidence>
<comment type="caution">
    <text evidence="2">The sequence shown here is derived from an EMBL/GenBank/DDBJ whole genome shotgun (WGS) entry which is preliminary data.</text>
</comment>
<dbReference type="InterPro" id="IPR051840">
    <property type="entry name" value="NifX/NifY_domain"/>
</dbReference>
<dbReference type="SUPFAM" id="SSF53146">
    <property type="entry name" value="Nitrogenase accessory factor-like"/>
    <property type="match status" value="1"/>
</dbReference>
<evidence type="ECO:0000313" key="3">
    <source>
        <dbReference type="Proteomes" id="UP000187408"/>
    </source>
</evidence>
<dbReference type="Gene3D" id="3.30.420.130">
    <property type="entry name" value="Dinitrogenase iron-molybdenum cofactor biosynthesis domain"/>
    <property type="match status" value="1"/>
</dbReference>
<sequence>MIIAVPAIETEINGKRLISPHFGKAPAFVIYNGITEDSMLVENPKNRAGYGGGRLIADLFMRNGVDVVLVKEMGEGAFFNLQSAGVKVFLIPENVKFVEDAIKFYIEGKLQLLTEPSESGHHH</sequence>
<dbReference type="STRING" id="1914305.BLW93_05080"/>
<gene>
    <name evidence="2" type="ORF">BLW93_05080</name>
</gene>
<dbReference type="OrthoDB" id="9807451at2"/>
<feature type="domain" description="Dinitrogenase iron-molybdenum cofactor biosynthesis" evidence="1">
    <location>
        <begin position="17"/>
        <end position="106"/>
    </location>
</feature>
<accession>A0A1R1MKV2</accession>
<dbReference type="Proteomes" id="UP000187408">
    <property type="component" value="Unassembled WGS sequence"/>
</dbReference>
<reference evidence="2 3" key="1">
    <citation type="submission" date="2016-10" db="EMBL/GenBank/DDBJ databases">
        <title>Genome sequence of a sulfur-reducing bacterium Desulfurobacterium indicum K6013.</title>
        <authorList>
            <person name="Cao J."/>
            <person name="Shao Z."/>
            <person name="Alain K."/>
            <person name="Jebbar M."/>
        </authorList>
    </citation>
    <scope>NUCLEOTIDE SEQUENCE [LARGE SCALE GENOMIC DNA]</scope>
    <source>
        <strain evidence="2 3">K6013</strain>
    </source>
</reference>
<dbReference type="EMBL" id="MOEN01000016">
    <property type="protein sequence ID" value="OMH40437.1"/>
    <property type="molecule type" value="Genomic_DNA"/>
</dbReference>
<dbReference type="AlphaFoldDB" id="A0A1R1MKV2"/>
<dbReference type="RefSeq" id="WP_076713026.1">
    <property type="nucleotide sequence ID" value="NZ_MOEN01000016.1"/>
</dbReference>
<dbReference type="InterPro" id="IPR033913">
    <property type="entry name" value="MTH1175_dom"/>
</dbReference>